<evidence type="ECO:0000313" key="2">
    <source>
        <dbReference type="Proteomes" id="UP000814033"/>
    </source>
</evidence>
<feature type="non-terminal residue" evidence="1">
    <location>
        <position position="174"/>
    </location>
</feature>
<reference evidence="1" key="2">
    <citation type="journal article" date="2022" name="New Phytol.">
        <title>Evolutionary transition to the ectomycorrhizal habit in the genomes of a hyperdiverse lineage of mushroom-forming fungi.</title>
        <authorList>
            <person name="Looney B."/>
            <person name="Miyauchi S."/>
            <person name="Morin E."/>
            <person name="Drula E."/>
            <person name="Courty P.E."/>
            <person name="Kohler A."/>
            <person name="Kuo A."/>
            <person name="LaButti K."/>
            <person name="Pangilinan J."/>
            <person name="Lipzen A."/>
            <person name="Riley R."/>
            <person name="Andreopoulos W."/>
            <person name="He G."/>
            <person name="Johnson J."/>
            <person name="Nolan M."/>
            <person name="Tritt A."/>
            <person name="Barry K.W."/>
            <person name="Grigoriev I.V."/>
            <person name="Nagy L.G."/>
            <person name="Hibbett D."/>
            <person name="Henrissat B."/>
            <person name="Matheny P.B."/>
            <person name="Labbe J."/>
            <person name="Martin F.M."/>
        </authorList>
    </citation>
    <scope>NUCLEOTIDE SEQUENCE</scope>
    <source>
        <strain evidence="1">FP105234-sp</strain>
    </source>
</reference>
<accession>A0ACB8R526</accession>
<evidence type="ECO:0000313" key="1">
    <source>
        <dbReference type="EMBL" id="KAI0038992.1"/>
    </source>
</evidence>
<feature type="non-terminal residue" evidence="1">
    <location>
        <position position="1"/>
    </location>
</feature>
<dbReference type="EMBL" id="MU276375">
    <property type="protein sequence ID" value="KAI0038992.1"/>
    <property type="molecule type" value="Genomic_DNA"/>
</dbReference>
<dbReference type="Proteomes" id="UP000814033">
    <property type="component" value="Unassembled WGS sequence"/>
</dbReference>
<keyword evidence="2" id="KW-1185">Reference proteome</keyword>
<sequence>VEEAIFVTRGLLMDKDLPPITDKSQLNGRPLMAKQTVSLAGLESPLFNSALGAILAVHGQMSSLFAEGELQEWLPSRDDDQVTLELSNRYVTRKEYAQGQLSVPFLRGVDPSGVIHDETSREGVHTTDNQVSYYERLTTAGDGFEYKEVEPAVFRIGQIVEVQFALGSVPLAGR</sequence>
<reference evidence="1" key="1">
    <citation type="submission" date="2021-02" db="EMBL/GenBank/DDBJ databases">
        <authorList>
            <consortium name="DOE Joint Genome Institute"/>
            <person name="Ahrendt S."/>
            <person name="Looney B.P."/>
            <person name="Miyauchi S."/>
            <person name="Morin E."/>
            <person name="Drula E."/>
            <person name="Courty P.E."/>
            <person name="Chicoki N."/>
            <person name="Fauchery L."/>
            <person name="Kohler A."/>
            <person name="Kuo A."/>
            <person name="Labutti K."/>
            <person name="Pangilinan J."/>
            <person name="Lipzen A."/>
            <person name="Riley R."/>
            <person name="Andreopoulos W."/>
            <person name="He G."/>
            <person name="Johnson J."/>
            <person name="Barry K.W."/>
            <person name="Grigoriev I.V."/>
            <person name="Nagy L."/>
            <person name="Hibbett D."/>
            <person name="Henrissat B."/>
            <person name="Matheny P.B."/>
            <person name="Labbe J."/>
            <person name="Martin F."/>
        </authorList>
    </citation>
    <scope>NUCLEOTIDE SEQUENCE</scope>
    <source>
        <strain evidence="1">FP105234-sp</strain>
    </source>
</reference>
<name>A0ACB8R526_9AGAM</name>
<gene>
    <name evidence="1" type="ORF">FA95DRAFT_1457206</name>
</gene>
<comment type="caution">
    <text evidence="1">The sequence shown here is derived from an EMBL/GenBank/DDBJ whole genome shotgun (WGS) entry which is preliminary data.</text>
</comment>
<protein>
    <submittedName>
        <fullName evidence="1">Uncharacterized protein</fullName>
    </submittedName>
</protein>
<proteinExistence type="predicted"/>
<organism evidence="1 2">
    <name type="scientific">Auriscalpium vulgare</name>
    <dbReference type="NCBI Taxonomy" id="40419"/>
    <lineage>
        <taxon>Eukaryota</taxon>
        <taxon>Fungi</taxon>
        <taxon>Dikarya</taxon>
        <taxon>Basidiomycota</taxon>
        <taxon>Agaricomycotina</taxon>
        <taxon>Agaricomycetes</taxon>
        <taxon>Russulales</taxon>
        <taxon>Auriscalpiaceae</taxon>
        <taxon>Auriscalpium</taxon>
    </lineage>
</organism>